<organism evidence="6 7">
    <name type="scientific">Nonomuraea montanisoli</name>
    <dbReference type="NCBI Taxonomy" id="2741721"/>
    <lineage>
        <taxon>Bacteria</taxon>
        <taxon>Bacillati</taxon>
        <taxon>Actinomycetota</taxon>
        <taxon>Actinomycetes</taxon>
        <taxon>Streptosporangiales</taxon>
        <taxon>Streptosporangiaceae</taxon>
        <taxon>Nonomuraea</taxon>
    </lineage>
</organism>
<evidence type="ECO:0000256" key="2">
    <source>
        <dbReference type="ARBA" id="ARBA00023015"/>
    </source>
</evidence>
<evidence type="ECO:0000313" key="7">
    <source>
        <dbReference type="Proteomes" id="UP000586042"/>
    </source>
</evidence>
<keyword evidence="3" id="KW-0238">DNA-binding</keyword>
<dbReference type="PROSITE" id="PS50931">
    <property type="entry name" value="HTH_LYSR"/>
    <property type="match status" value="1"/>
</dbReference>
<dbReference type="SUPFAM" id="SSF46785">
    <property type="entry name" value="Winged helix' DNA-binding domain"/>
    <property type="match status" value="1"/>
</dbReference>
<dbReference type="GO" id="GO:0003700">
    <property type="term" value="F:DNA-binding transcription factor activity"/>
    <property type="evidence" value="ECO:0007669"/>
    <property type="project" value="InterPro"/>
</dbReference>
<dbReference type="Pfam" id="PF03466">
    <property type="entry name" value="LysR_substrate"/>
    <property type="match status" value="1"/>
</dbReference>
<dbReference type="Pfam" id="PF00126">
    <property type="entry name" value="HTH_1"/>
    <property type="match status" value="1"/>
</dbReference>
<accession>A0A7Y6IF06</accession>
<dbReference type="GO" id="GO:0000976">
    <property type="term" value="F:transcription cis-regulatory region binding"/>
    <property type="evidence" value="ECO:0007669"/>
    <property type="project" value="TreeGrafter"/>
</dbReference>
<dbReference type="InterPro" id="IPR036390">
    <property type="entry name" value="WH_DNA-bd_sf"/>
</dbReference>
<dbReference type="InterPro" id="IPR036388">
    <property type="entry name" value="WH-like_DNA-bd_sf"/>
</dbReference>
<dbReference type="InterPro" id="IPR000847">
    <property type="entry name" value="LysR_HTH_N"/>
</dbReference>
<evidence type="ECO:0000256" key="3">
    <source>
        <dbReference type="ARBA" id="ARBA00023125"/>
    </source>
</evidence>
<keyword evidence="2" id="KW-0805">Transcription regulation</keyword>
<evidence type="ECO:0000256" key="1">
    <source>
        <dbReference type="ARBA" id="ARBA00009437"/>
    </source>
</evidence>
<keyword evidence="7" id="KW-1185">Reference proteome</keyword>
<keyword evidence="4" id="KW-0804">Transcription</keyword>
<protein>
    <submittedName>
        <fullName evidence="6">LysR family transcriptional regulator</fullName>
    </submittedName>
</protein>
<sequence>MDTRLLRSFLAVVRTGGMTSAAAEQGFVQSTITAHVQALERLTGARLLERRSGGVVPTLAGSLLAERARQLLDLEERMLAELTAEAGRLAGPVRLCAPDSVCAYQLAPLLPELRTRFPDVQLSLSPATTRAALAALADHSTDLALVLEPSADPPDAHVTGLAVQELVLVGAAVTDLPRNRPLAPAELAAAGVLLLEEGCSYSDELAGLIADVAPQTIPSRFGSIETVKRCVEAGLGLALLPAVTVAGELAEGRLAALQPPPIAPQRLWLARHRSRWLPPAAEAVHATLADLLQDSHDSSTRAVIPELQVSAGGGGMLRSRTRPGSGRG</sequence>
<evidence type="ECO:0000256" key="4">
    <source>
        <dbReference type="ARBA" id="ARBA00023163"/>
    </source>
</evidence>
<dbReference type="Gene3D" id="3.40.190.10">
    <property type="entry name" value="Periplasmic binding protein-like II"/>
    <property type="match status" value="2"/>
</dbReference>
<dbReference type="CDD" id="cd05466">
    <property type="entry name" value="PBP2_LTTR_substrate"/>
    <property type="match status" value="1"/>
</dbReference>
<reference evidence="6 7" key="1">
    <citation type="submission" date="2020-06" db="EMBL/GenBank/DDBJ databases">
        <title>Nonomuraea sp. SMC257, a novel actinomycete isolated from soil.</title>
        <authorList>
            <person name="Chanama M."/>
        </authorList>
    </citation>
    <scope>NUCLEOTIDE SEQUENCE [LARGE SCALE GENOMIC DNA]</scope>
    <source>
        <strain evidence="6 7">SMC257</strain>
    </source>
</reference>
<evidence type="ECO:0000259" key="5">
    <source>
        <dbReference type="PROSITE" id="PS50931"/>
    </source>
</evidence>
<dbReference type="SUPFAM" id="SSF53850">
    <property type="entry name" value="Periplasmic binding protein-like II"/>
    <property type="match status" value="1"/>
</dbReference>
<dbReference type="InterPro" id="IPR005119">
    <property type="entry name" value="LysR_subst-bd"/>
</dbReference>
<dbReference type="PANTHER" id="PTHR30126:SF39">
    <property type="entry name" value="HTH-TYPE TRANSCRIPTIONAL REGULATOR CYSL"/>
    <property type="match status" value="1"/>
</dbReference>
<dbReference type="EMBL" id="JABWGN010000018">
    <property type="protein sequence ID" value="NUW36997.1"/>
    <property type="molecule type" value="Genomic_DNA"/>
</dbReference>
<name>A0A7Y6IF06_9ACTN</name>
<dbReference type="PANTHER" id="PTHR30126">
    <property type="entry name" value="HTH-TYPE TRANSCRIPTIONAL REGULATOR"/>
    <property type="match status" value="1"/>
</dbReference>
<dbReference type="AlphaFoldDB" id="A0A7Y6IF06"/>
<dbReference type="Proteomes" id="UP000586042">
    <property type="component" value="Unassembled WGS sequence"/>
</dbReference>
<comment type="caution">
    <text evidence="6">The sequence shown here is derived from an EMBL/GenBank/DDBJ whole genome shotgun (WGS) entry which is preliminary data.</text>
</comment>
<dbReference type="RefSeq" id="WP_175594452.1">
    <property type="nucleotide sequence ID" value="NZ_JABWGN010000018.1"/>
</dbReference>
<proteinExistence type="inferred from homology"/>
<gene>
    <name evidence="6" type="ORF">HTZ77_37185</name>
</gene>
<evidence type="ECO:0000313" key="6">
    <source>
        <dbReference type="EMBL" id="NUW36997.1"/>
    </source>
</evidence>
<feature type="domain" description="HTH lysR-type" evidence="5">
    <location>
        <begin position="1"/>
        <end position="58"/>
    </location>
</feature>
<dbReference type="Gene3D" id="1.10.10.10">
    <property type="entry name" value="Winged helix-like DNA-binding domain superfamily/Winged helix DNA-binding domain"/>
    <property type="match status" value="1"/>
</dbReference>
<comment type="similarity">
    <text evidence="1">Belongs to the LysR transcriptional regulatory family.</text>
</comment>